<dbReference type="Proteomes" id="UP000295334">
    <property type="component" value="Unassembled WGS sequence"/>
</dbReference>
<dbReference type="EMBL" id="SJZI01000042">
    <property type="protein sequence ID" value="TCJ14267.1"/>
    <property type="molecule type" value="Genomic_DNA"/>
</dbReference>
<keyword evidence="1" id="KW-0472">Membrane</keyword>
<proteinExistence type="predicted"/>
<dbReference type="InterPro" id="IPR055087">
    <property type="entry name" value="GldL-like_N"/>
</dbReference>
<dbReference type="InterPro" id="IPR019852">
    <property type="entry name" value="Motility-assoc_prot_GldL"/>
</dbReference>
<accession>A0A4R1BBD8</accession>
<feature type="transmembrane region" description="Helical" evidence="1">
    <location>
        <begin position="41"/>
        <end position="63"/>
    </location>
</feature>
<protein>
    <submittedName>
        <fullName evidence="3">Gliding motility protein GldL</fullName>
    </submittedName>
</protein>
<dbReference type="NCBIfam" id="TIGR03513">
    <property type="entry name" value="GldL_gliding"/>
    <property type="match status" value="1"/>
</dbReference>
<keyword evidence="1" id="KW-1133">Transmembrane helix</keyword>
<dbReference type="RefSeq" id="WP_131449227.1">
    <property type="nucleotide sequence ID" value="NZ_SJZI01000042.1"/>
</dbReference>
<gene>
    <name evidence="3" type="primary">gldL</name>
    <name evidence="3" type="ORF">EPD60_09710</name>
</gene>
<evidence type="ECO:0000259" key="2">
    <source>
        <dbReference type="Pfam" id="PF22827"/>
    </source>
</evidence>
<organism evidence="3 4">
    <name type="scientific">Flaviaesturariibacter flavus</name>
    <dbReference type="NCBI Taxonomy" id="2502780"/>
    <lineage>
        <taxon>Bacteria</taxon>
        <taxon>Pseudomonadati</taxon>
        <taxon>Bacteroidota</taxon>
        <taxon>Chitinophagia</taxon>
        <taxon>Chitinophagales</taxon>
        <taxon>Chitinophagaceae</taxon>
        <taxon>Flaviaestuariibacter</taxon>
    </lineage>
</organism>
<feature type="transmembrane region" description="Helical" evidence="1">
    <location>
        <begin position="12"/>
        <end position="29"/>
    </location>
</feature>
<keyword evidence="4" id="KW-1185">Reference proteome</keyword>
<evidence type="ECO:0000313" key="4">
    <source>
        <dbReference type="Proteomes" id="UP000295334"/>
    </source>
</evidence>
<dbReference type="Pfam" id="PF22827">
    <property type="entry name" value="GldL_N"/>
    <property type="match status" value="1"/>
</dbReference>
<dbReference type="OrthoDB" id="1466660at2"/>
<name>A0A4R1BBD8_9BACT</name>
<evidence type="ECO:0000256" key="1">
    <source>
        <dbReference type="SAM" id="Phobius"/>
    </source>
</evidence>
<sequence length="259" mass="27725">MAAAIPPKVSKYVDVVVSIAAALVIYGALQKILHSPTADLWLKIGLYTEAVVFLIYGVLYIIYPAVGDASHSEELLVETSAGTKAAPGTVHALDKAMAQADITPQNLNLLGENFKKLNTTLTNMNQIADVVKVTGDYTTRTAEVTQALSKVKDAYLGAANSVSAFNQSTEGAKVFNEQMQVLTKNLSSLNTMYELELKAGNNNIQALNGYYAKLAENAKSMTNSAEDAKKVQEQIGALAGNLTRLNTVYGNMLSAMQGR</sequence>
<evidence type="ECO:0000313" key="3">
    <source>
        <dbReference type="EMBL" id="TCJ14267.1"/>
    </source>
</evidence>
<reference evidence="3 4" key="1">
    <citation type="submission" date="2019-03" db="EMBL/GenBank/DDBJ databases">
        <authorList>
            <person name="Kim M.K.M."/>
        </authorList>
    </citation>
    <scope>NUCLEOTIDE SEQUENCE [LARGE SCALE GENOMIC DNA]</scope>
    <source>
        <strain evidence="3 4">17J68-12</strain>
    </source>
</reference>
<dbReference type="AlphaFoldDB" id="A0A4R1BBD8"/>
<keyword evidence="1" id="KW-0812">Transmembrane</keyword>
<comment type="caution">
    <text evidence="3">The sequence shown here is derived from an EMBL/GenBank/DDBJ whole genome shotgun (WGS) entry which is preliminary data.</text>
</comment>
<feature type="domain" description="Gliding motility protein GldL-like N-terminal" evidence="2">
    <location>
        <begin position="16"/>
        <end position="58"/>
    </location>
</feature>